<dbReference type="STRING" id="67285.AQI88_26040"/>
<protein>
    <submittedName>
        <fullName evidence="2">NAD/FAD-binding protein</fullName>
    </submittedName>
</protein>
<dbReference type="GO" id="GO:0016491">
    <property type="term" value="F:oxidoreductase activity"/>
    <property type="evidence" value="ECO:0007669"/>
    <property type="project" value="InterPro"/>
</dbReference>
<reference evidence="2 3" key="1">
    <citation type="submission" date="2015-10" db="EMBL/GenBank/DDBJ databases">
        <title>Draft genome sequence of Streptomyces cellostaticus DSM 40189, type strain for the species Streptomyces cellostaticus.</title>
        <authorList>
            <person name="Ruckert C."/>
            <person name="Winkler A."/>
            <person name="Kalinowski J."/>
            <person name="Kampfer P."/>
            <person name="Glaeser S."/>
        </authorList>
    </citation>
    <scope>NUCLEOTIDE SEQUENCE [LARGE SCALE GENOMIC DNA]</scope>
    <source>
        <strain evidence="2 3">DSM 40189</strain>
    </source>
</reference>
<organism evidence="2 3">
    <name type="scientific">Streptomyces cellostaticus</name>
    <dbReference type="NCBI Taxonomy" id="67285"/>
    <lineage>
        <taxon>Bacteria</taxon>
        <taxon>Bacillati</taxon>
        <taxon>Actinomycetota</taxon>
        <taxon>Actinomycetes</taxon>
        <taxon>Kitasatosporales</taxon>
        <taxon>Streptomycetaceae</taxon>
        <taxon>Streptomyces</taxon>
    </lineage>
</organism>
<dbReference type="OrthoDB" id="20837at2"/>
<dbReference type="InterPro" id="IPR036188">
    <property type="entry name" value="FAD/NAD-bd_sf"/>
</dbReference>
<evidence type="ECO:0000313" key="2">
    <source>
        <dbReference type="EMBL" id="KUM93544.1"/>
    </source>
</evidence>
<dbReference type="InterPro" id="IPR002937">
    <property type="entry name" value="Amino_oxidase"/>
</dbReference>
<keyword evidence="3" id="KW-1185">Reference proteome</keyword>
<sequence>MTVETTNSRIAVIGGGGSGSVAAWLLARKHDVTLFEAGEYLGGHAYSHPVETDQGTLHVDMGVEHFNEKLSPNLFRLLSDFGIGTYVAPSSVHVDFPGEQQSWNNLNFLGELREELHEEFDRFHQEMNQLPTSGDDSYKNMSIGEYLDKNGYSKSFKYKAMNPILSIYSGCHAPSLDYNLMYVALSFSMNLLSFFSAGYWRKAEGGIHGYLARIESELGDRIRLNTPVEAVIPTDSGATVVAGGQEHQFDQVVFATHADVTLRLLRTSEPQYRELLGDFAYVPVESVLHQDESWLSPVGGEAYCQFRMPEGFELARAEEQMGSLTRNCNVLYPYRNVDSPILITFDPQEEVDAERVIVRRKWKLPQLRPADVRRKKRLSEIQGRNNLWFCGTDTSVTGHEGAIVSGMVIADRLGVSHPFADDAPAAGQFRGIKEFMGV</sequence>
<dbReference type="Pfam" id="PF01593">
    <property type="entry name" value="Amino_oxidase"/>
    <property type="match status" value="1"/>
</dbReference>
<evidence type="ECO:0000259" key="1">
    <source>
        <dbReference type="Pfam" id="PF01593"/>
    </source>
</evidence>
<evidence type="ECO:0000313" key="3">
    <source>
        <dbReference type="Proteomes" id="UP000054241"/>
    </source>
</evidence>
<dbReference type="PANTHER" id="PTHR42923">
    <property type="entry name" value="PROTOPORPHYRINOGEN OXIDASE"/>
    <property type="match status" value="1"/>
</dbReference>
<name>A0A101NI73_9ACTN</name>
<proteinExistence type="predicted"/>
<dbReference type="Proteomes" id="UP000054241">
    <property type="component" value="Unassembled WGS sequence"/>
</dbReference>
<accession>A0A101NI73</accession>
<dbReference type="AlphaFoldDB" id="A0A101NI73"/>
<dbReference type="PANTHER" id="PTHR42923:SF17">
    <property type="entry name" value="AMINE OXIDASE DOMAIN-CONTAINING PROTEIN"/>
    <property type="match status" value="1"/>
</dbReference>
<dbReference type="EMBL" id="LMWL01000047">
    <property type="protein sequence ID" value="KUM93544.1"/>
    <property type="molecule type" value="Genomic_DNA"/>
</dbReference>
<feature type="domain" description="Amine oxidase" evidence="1">
    <location>
        <begin position="21"/>
        <end position="295"/>
    </location>
</feature>
<comment type="caution">
    <text evidence="2">The sequence shown here is derived from an EMBL/GenBank/DDBJ whole genome shotgun (WGS) entry which is preliminary data.</text>
</comment>
<dbReference type="SUPFAM" id="SSF51905">
    <property type="entry name" value="FAD/NAD(P)-binding domain"/>
    <property type="match status" value="1"/>
</dbReference>
<gene>
    <name evidence="2" type="ORF">AQI88_26040</name>
</gene>
<dbReference type="InterPro" id="IPR050464">
    <property type="entry name" value="Zeta_carotene_desat/Oxidored"/>
</dbReference>
<dbReference type="Gene3D" id="3.50.50.60">
    <property type="entry name" value="FAD/NAD(P)-binding domain"/>
    <property type="match status" value="1"/>
</dbReference>